<evidence type="ECO:0000256" key="1">
    <source>
        <dbReference type="SAM" id="SignalP"/>
    </source>
</evidence>
<dbReference type="AlphaFoldDB" id="A0A6N4V0Z5"/>
<feature type="chain" id="PRO_5039234992" evidence="1">
    <location>
        <begin position="46"/>
        <end position="71"/>
    </location>
</feature>
<gene>
    <name evidence="2" type="ORF">MALV_49180</name>
</gene>
<evidence type="ECO:0000313" key="2">
    <source>
        <dbReference type="EMBL" id="BBX29793.1"/>
    </source>
</evidence>
<feature type="signal peptide" evidence="1">
    <location>
        <begin position="1"/>
        <end position="45"/>
    </location>
</feature>
<organism evidence="2 3">
    <name type="scientific">Mycolicibacterium alvei</name>
    <dbReference type="NCBI Taxonomy" id="67081"/>
    <lineage>
        <taxon>Bacteria</taxon>
        <taxon>Bacillati</taxon>
        <taxon>Actinomycetota</taxon>
        <taxon>Actinomycetes</taxon>
        <taxon>Mycobacteriales</taxon>
        <taxon>Mycobacteriaceae</taxon>
        <taxon>Mycolicibacterium</taxon>
    </lineage>
</organism>
<accession>A0A6N4V0Z5</accession>
<keyword evidence="1" id="KW-0732">Signal</keyword>
<dbReference type="Proteomes" id="UP000466906">
    <property type="component" value="Chromosome"/>
</dbReference>
<dbReference type="EMBL" id="AP022565">
    <property type="protein sequence ID" value="BBX29793.1"/>
    <property type="molecule type" value="Genomic_DNA"/>
</dbReference>
<dbReference type="KEGG" id="malv:MALV_49180"/>
<name>A0A6N4V0Z5_9MYCO</name>
<sequence length="71" mass="6570">MPFSLPQKVNIPGDLASLAPVAAQAALPAAAAPLAPAAAAAPAIAAPAAAAPAAFNPEIAALAPLLTAGLP</sequence>
<protein>
    <submittedName>
        <fullName evidence="2">Uncharacterized protein</fullName>
    </submittedName>
</protein>
<evidence type="ECO:0000313" key="3">
    <source>
        <dbReference type="Proteomes" id="UP000466906"/>
    </source>
</evidence>
<keyword evidence="3" id="KW-1185">Reference proteome</keyword>
<proteinExistence type="predicted"/>
<reference evidence="2 3" key="1">
    <citation type="journal article" date="2019" name="Emerg. Microbes Infect.">
        <title>Comprehensive subspecies identification of 175 nontuberculous mycobacteria species based on 7547 genomic profiles.</title>
        <authorList>
            <person name="Matsumoto Y."/>
            <person name="Kinjo T."/>
            <person name="Motooka D."/>
            <person name="Nabeya D."/>
            <person name="Jung N."/>
            <person name="Uechi K."/>
            <person name="Horii T."/>
            <person name="Iida T."/>
            <person name="Fujita J."/>
            <person name="Nakamura S."/>
        </authorList>
    </citation>
    <scope>NUCLEOTIDE SEQUENCE [LARGE SCALE GENOMIC DNA]</scope>
    <source>
        <strain evidence="2 3">JCM 12272</strain>
    </source>
</reference>